<name>A0A8X6STE8_TRICX</name>
<feature type="region of interest" description="Disordered" evidence="1">
    <location>
        <begin position="84"/>
        <end position="105"/>
    </location>
</feature>
<accession>A0A8X6STE8</accession>
<dbReference type="Proteomes" id="UP000887159">
    <property type="component" value="Unassembled WGS sequence"/>
</dbReference>
<dbReference type="EMBL" id="BMAU01021344">
    <property type="protein sequence ID" value="GFY17410.1"/>
    <property type="molecule type" value="Genomic_DNA"/>
</dbReference>
<comment type="caution">
    <text evidence="2">The sequence shown here is derived from an EMBL/GenBank/DDBJ whole genome shotgun (WGS) entry which is preliminary data.</text>
</comment>
<reference evidence="2" key="1">
    <citation type="submission" date="2020-08" db="EMBL/GenBank/DDBJ databases">
        <title>Multicomponent nature underlies the extraordinary mechanical properties of spider dragline silk.</title>
        <authorList>
            <person name="Kono N."/>
            <person name="Nakamura H."/>
            <person name="Mori M."/>
            <person name="Yoshida Y."/>
            <person name="Ohtoshi R."/>
            <person name="Malay A.D."/>
            <person name="Moran D.A.P."/>
            <person name="Tomita M."/>
            <person name="Numata K."/>
            <person name="Arakawa K."/>
        </authorList>
    </citation>
    <scope>NUCLEOTIDE SEQUENCE</scope>
</reference>
<organism evidence="2 3">
    <name type="scientific">Trichonephila clavipes</name>
    <name type="common">Golden silk orbweaver</name>
    <name type="synonym">Nephila clavipes</name>
    <dbReference type="NCBI Taxonomy" id="2585209"/>
    <lineage>
        <taxon>Eukaryota</taxon>
        <taxon>Metazoa</taxon>
        <taxon>Ecdysozoa</taxon>
        <taxon>Arthropoda</taxon>
        <taxon>Chelicerata</taxon>
        <taxon>Arachnida</taxon>
        <taxon>Araneae</taxon>
        <taxon>Araneomorphae</taxon>
        <taxon>Entelegynae</taxon>
        <taxon>Araneoidea</taxon>
        <taxon>Nephilidae</taxon>
        <taxon>Trichonephila</taxon>
    </lineage>
</organism>
<evidence type="ECO:0000313" key="3">
    <source>
        <dbReference type="Proteomes" id="UP000887159"/>
    </source>
</evidence>
<evidence type="ECO:0000256" key="1">
    <source>
        <dbReference type="SAM" id="MobiDB-lite"/>
    </source>
</evidence>
<gene>
    <name evidence="2" type="ORF">TNCV_658231</name>
</gene>
<sequence length="154" mass="16591">MNGLSGCSFFLIGTSRVDSVSHERGLHTKPSGRVVAYCASIPWARGSNPFLGKVDSAFQPFSRSINEYQASAWELNTGVSRQTDHLTGTSDHAPQCSRPPQSPPVGVARQLGERAAQVSSSSLDYSSGCSKVVIFELFQVMEPLELEGAFVEPL</sequence>
<proteinExistence type="predicted"/>
<keyword evidence="3" id="KW-1185">Reference proteome</keyword>
<evidence type="ECO:0000313" key="2">
    <source>
        <dbReference type="EMBL" id="GFY17410.1"/>
    </source>
</evidence>
<protein>
    <submittedName>
        <fullName evidence="2">Uncharacterized protein</fullName>
    </submittedName>
</protein>
<dbReference type="AlphaFoldDB" id="A0A8X6STE8"/>